<evidence type="ECO:0000313" key="3">
    <source>
        <dbReference type="Proteomes" id="UP000015102"/>
    </source>
</evidence>
<evidence type="ECO:0008006" key="4">
    <source>
        <dbReference type="Google" id="ProtNLM"/>
    </source>
</evidence>
<reference evidence="2" key="2">
    <citation type="submission" date="2015-06" db="UniProtKB">
        <authorList>
            <consortium name="EnsemblMetazoa"/>
        </authorList>
    </citation>
    <scope>IDENTIFICATION</scope>
</reference>
<keyword evidence="1" id="KW-0732">Signal</keyword>
<proteinExistence type="predicted"/>
<evidence type="ECO:0000313" key="2">
    <source>
        <dbReference type="EnsemblMetazoa" id="MESCA007189-PA"/>
    </source>
</evidence>
<name>T1GTZ0_MEGSC</name>
<accession>T1GTZ0</accession>
<reference evidence="3" key="1">
    <citation type="submission" date="2013-02" db="EMBL/GenBank/DDBJ databases">
        <authorList>
            <person name="Hughes D."/>
        </authorList>
    </citation>
    <scope>NUCLEOTIDE SEQUENCE</scope>
    <source>
        <strain>Durham</strain>
        <strain evidence="3">NC isolate 2 -- Noor lab</strain>
    </source>
</reference>
<dbReference type="EMBL" id="CAQQ02137181">
    <property type="status" value="NOT_ANNOTATED_CDS"/>
    <property type="molecule type" value="Genomic_DNA"/>
</dbReference>
<dbReference type="AlphaFoldDB" id="T1GTZ0"/>
<dbReference type="Proteomes" id="UP000015102">
    <property type="component" value="Unassembled WGS sequence"/>
</dbReference>
<sequence length="211" mass="22667">MMANLLIFLSLVILGHVSGQCQENGVKCLSPNSFVLCDGNGEGKNEFKCPDGTLCTTHDNICRSPCKKYSQASKCGACEASGNKLFACLSQSVFAFCYGKDLPFSGSEGQCKEGYVCDTNNPEICSPLGEVEPSCIPEIENGFDDYSECSGYFTDTTVISTETTENSTETADFTTLTSPQSENDPIDDSLLKICIDNPGLKNVSIGESCRE</sequence>
<keyword evidence="3" id="KW-1185">Reference proteome</keyword>
<organism evidence="2 3">
    <name type="scientific">Megaselia scalaris</name>
    <name type="common">Humpbacked fly</name>
    <name type="synonym">Phora scalaris</name>
    <dbReference type="NCBI Taxonomy" id="36166"/>
    <lineage>
        <taxon>Eukaryota</taxon>
        <taxon>Metazoa</taxon>
        <taxon>Ecdysozoa</taxon>
        <taxon>Arthropoda</taxon>
        <taxon>Hexapoda</taxon>
        <taxon>Insecta</taxon>
        <taxon>Pterygota</taxon>
        <taxon>Neoptera</taxon>
        <taxon>Endopterygota</taxon>
        <taxon>Diptera</taxon>
        <taxon>Brachycera</taxon>
        <taxon>Muscomorpha</taxon>
        <taxon>Platypezoidea</taxon>
        <taxon>Phoridae</taxon>
        <taxon>Megaseliini</taxon>
        <taxon>Megaselia</taxon>
    </lineage>
</organism>
<feature type="chain" id="PRO_5004588532" description="Chitin-binding type-2 domain-containing protein" evidence="1">
    <location>
        <begin position="20"/>
        <end position="211"/>
    </location>
</feature>
<dbReference type="EnsemblMetazoa" id="MESCA007189-RA">
    <property type="protein sequence ID" value="MESCA007189-PA"/>
    <property type="gene ID" value="MESCA007189"/>
</dbReference>
<feature type="signal peptide" evidence="1">
    <location>
        <begin position="1"/>
        <end position="19"/>
    </location>
</feature>
<protein>
    <recommendedName>
        <fullName evidence="4">Chitin-binding type-2 domain-containing protein</fullName>
    </recommendedName>
</protein>
<dbReference type="HOGENOM" id="CLU_1306123_0_0_1"/>
<evidence type="ECO:0000256" key="1">
    <source>
        <dbReference type="SAM" id="SignalP"/>
    </source>
</evidence>